<dbReference type="Proteomes" id="UP001158416">
    <property type="component" value="Unassembled WGS sequence"/>
</dbReference>
<evidence type="ECO:0000256" key="7">
    <source>
        <dbReference type="SAM" id="Phobius"/>
    </source>
</evidence>
<evidence type="ECO:0000259" key="8">
    <source>
        <dbReference type="Pfam" id="PF00482"/>
    </source>
</evidence>
<keyword evidence="3" id="KW-1003">Cell membrane</keyword>
<evidence type="ECO:0000256" key="3">
    <source>
        <dbReference type="ARBA" id="ARBA00022475"/>
    </source>
</evidence>
<dbReference type="PANTHER" id="PTHR30012:SF0">
    <property type="entry name" value="TYPE II SECRETION SYSTEM PROTEIN F-RELATED"/>
    <property type="match status" value="1"/>
</dbReference>
<comment type="similarity">
    <text evidence="2">Belongs to the GSP F family.</text>
</comment>
<accession>A0AA42PVK9</accession>
<dbReference type="InterPro" id="IPR042094">
    <property type="entry name" value="T2SS_GspF_sf"/>
</dbReference>
<comment type="caution">
    <text evidence="9">The sequence shown here is derived from an EMBL/GenBank/DDBJ whole genome shotgun (WGS) entry which is preliminary data.</text>
</comment>
<dbReference type="InterPro" id="IPR003004">
    <property type="entry name" value="GspF/PilC"/>
</dbReference>
<keyword evidence="4 7" id="KW-0812">Transmembrane</keyword>
<dbReference type="InterPro" id="IPR018076">
    <property type="entry name" value="T2SS_GspF_dom"/>
</dbReference>
<feature type="transmembrane region" description="Helical" evidence="7">
    <location>
        <begin position="361"/>
        <end position="381"/>
    </location>
</feature>
<organism evidence="9 10">
    <name type="scientific">Enterobacter bugandensis</name>
    <dbReference type="NCBI Taxonomy" id="881260"/>
    <lineage>
        <taxon>Bacteria</taxon>
        <taxon>Pseudomonadati</taxon>
        <taxon>Pseudomonadota</taxon>
        <taxon>Gammaproteobacteria</taxon>
        <taxon>Enterobacterales</taxon>
        <taxon>Enterobacteriaceae</taxon>
        <taxon>Enterobacter</taxon>
    </lineage>
</organism>
<evidence type="ECO:0000313" key="9">
    <source>
        <dbReference type="EMBL" id="MDH1320225.1"/>
    </source>
</evidence>
<keyword evidence="6 7" id="KW-0472">Membrane</keyword>
<feature type="transmembrane region" description="Helical" evidence="7">
    <location>
        <begin position="157"/>
        <end position="179"/>
    </location>
</feature>
<reference evidence="9" key="1">
    <citation type="submission" date="2022-09" db="EMBL/GenBank/DDBJ databases">
        <title>Intensive care unit water sources are persistently colonized with multi-drug resistant bacteria and are the site of extensive horizontal gene transfer of antibiotic resistance genes.</title>
        <authorList>
            <person name="Diorio-Toth L."/>
        </authorList>
    </citation>
    <scope>NUCLEOTIDE SEQUENCE</scope>
    <source>
        <strain evidence="9">GD03936</strain>
    </source>
</reference>
<sequence length="389" mass="42605">MKPYTVTILQGGKRVNQTVLAASPDDASARIIAGGGIVLQVQERPARKEKRFPLNLFLQELIALLEAGLVVVEAVEALRESSRDGGTSLVLDTLVKKLYEGAQLSQAMMALPALFPPLLINTVASSEQTGHLPEALKRFQFYESRMEILRKRIKSTLLYPTIVIAAGGIILFFLLGFIIPRFSVVFDGMKNPSASAQLILWWGSLTQTHGSLLLAGCAAAVAGIVMAVRSPRLRQRALGLLLRIPALRQQHQLSVLVRFYRTLGLLLQGGLPAPDALMLSREILPATHRQQVEQVIRDVAAGESLSRMLEAQRMTTPVASRLLQVGERSGELPAMCERIAAFYDESLERAIETFSKIFEPILMMVVGGIVGLVVFLLYMPIFELAGGLQ</sequence>
<gene>
    <name evidence="9" type="ORF">N5C39_17810</name>
</gene>
<dbReference type="PRINTS" id="PR00812">
    <property type="entry name" value="BCTERIALGSPF"/>
</dbReference>
<evidence type="ECO:0000256" key="2">
    <source>
        <dbReference type="ARBA" id="ARBA00005745"/>
    </source>
</evidence>
<evidence type="ECO:0000313" key="10">
    <source>
        <dbReference type="Proteomes" id="UP001158416"/>
    </source>
</evidence>
<protein>
    <submittedName>
        <fullName evidence="9">Type II secretion system F family protein</fullName>
    </submittedName>
</protein>
<dbReference type="RefSeq" id="WP_280029894.1">
    <property type="nucleotide sequence ID" value="NZ_JAOCAP010000010.1"/>
</dbReference>
<dbReference type="PANTHER" id="PTHR30012">
    <property type="entry name" value="GENERAL SECRETION PATHWAY PROTEIN"/>
    <property type="match status" value="1"/>
</dbReference>
<feature type="transmembrane region" description="Helical" evidence="7">
    <location>
        <begin position="199"/>
        <end position="228"/>
    </location>
</feature>
<dbReference type="AlphaFoldDB" id="A0AA42PVK9"/>
<dbReference type="GO" id="GO:0005886">
    <property type="term" value="C:plasma membrane"/>
    <property type="evidence" value="ECO:0007669"/>
    <property type="project" value="UniProtKB-SubCell"/>
</dbReference>
<feature type="domain" description="Type II secretion system protein GspF" evidence="8">
    <location>
        <begin position="259"/>
        <end position="380"/>
    </location>
</feature>
<dbReference type="Pfam" id="PF00482">
    <property type="entry name" value="T2SSF"/>
    <property type="match status" value="2"/>
</dbReference>
<evidence type="ECO:0000256" key="5">
    <source>
        <dbReference type="ARBA" id="ARBA00022989"/>
    </source>
</evidence>
<dbReference type="Gene3D" id="1.20.81.30">
    <property type="entry name" value="Type II secretion system (T2SS), domain F"/>
    <property type="match status" value="2"/>
</dbReference>
<evidence type="ECO:0000256" key="1">
    <source>
        <dbReference type="ARBA" id="ARBA00004651"/>
    </source>
</evidence>
<dbReference type="EMBL" id="JAOCAP010000010">
    <property type="protein sequence ID" value="MDH1320225.1"/>
    <property type="molecule type" value="Genomic_DNA"/>
</dbReference>
<evidence type="ECO:0000256" key="4">
    <source>
        <dbReference type="ARBA" id="ARBA00022692"/>
    </source>
</evidence>
<proteinExistence type="inferred from homology"/>
<name>A0AA42PVK9_9ENTR</name>
<feature type="domain" description="Type II secretion system protein GspF" evidence="8">
    <location>
        <begin position="57"/>
        <end position="180"/>
    </location>
</feature>
<keyword evidence="5 7" id="KW-1133">Transmembrane helix</keyword>
<evidence type="ECO:0000256" key="6">
    <source>
        <dbReference type="ARBA" id="ARBA00023136"/>
    </source>
</evidence>
<comment type="subcellular location">
    <subcellularLocation>
        <location evidence="1">Cell membrane</location>
        <topology evidence="1">Multi-pass membrane protein</topology>
    </subcellularLocation>
</comment>